<dbReference type="EMBL" id="KN826586">
    <property type="protein sequence ID" value="KIK78446.1"/>
    <property type="molecule type" value="Genomic_DNA"/>
</dbReference>
<proteinExistence type="predicted"/>
<dbReference type="HOGENOM" id="CLU_053747_0_0_1"/>
<dbReference type="InParanoid" id="A0A0D0D4E0"/>
<dbReference type="OrthoDB" id="1600564at2759"/>
<gene>
    <name evidence="1" type="ORF">PAXRUDRAFT_834557</name>
</gene>
<dbReference type="InterPro" id="IPR001087">
    <property type="entry name" value="GDSL"/>
</dbReference>
<dbReference type="SUPFAM" id="SSF52266">
    <property type="entry name" value="SGNH hydrolase"/>
    <property type="match status" value="1"/>
</dbReference>
<evidence type="ECO:0000313" key="2">
    <source>
        <dbReference type="Proteomes" id="UP000054538"/>
    </source>
</evidence>
<sequence length="325" mass="35537">MIVAVNLLYPFLAFYGFQKLVFEVLRILVKLATTGSNETAVHLAVHPHCGPLWGNVSDVNAGIELSQIKTIVSFGDSYTDGGRHDGGPLAPAVLIPPSPFAGGRSTNGKLWVEHIADDIGATLMDYAWSSAVTNISLWPSNPYPRDFIMQTSMFLNQSNVLDPETTLYTVFFGINDWEDSFIDGDHLPEAAQSLLGQMALLSQPPTNARNFLITDVYGRGTDDAWGQAWLQSIFDGLIELHTQSPHLNVAFANFATIWDGVLGPDPGYQAFGYVSTDACNPGPTTNGDCTDPDHYFYWFSGHPSSVTHGLMADYVNEVLDLCRVL</sequence>
<dbReference type="Proteomes" id="UP000054538">
    <property type="component" value="Unassembled WGS sequence"/>
</dbReference>
<organism evidence="1 2">
    <name type="scientific">Paxillus rubicundulus Ve08.2h10</name>
    <dbReference type="NCBI Taxonomy" id="930991"/>
    <lineage>
        <taxon>Eukaryota</taxon>
        <taxon>Fungi</taxon>
        <taxon>Dikarya</taxon>
        <taxon>Basidiomycota</taxon>
        <taxon>Agaricomycotina</taxon>
        <taxon>Agaricomycetes</taxon>
        <taxon>Agaricomycetidae</taxon>
        <taxon>Boletales</taxon>
        <taxon>Paxilineae</taxon>
        <taxon>Paxillaceae</taxon>
        <taxon>Paxillus</taxon>
    </lineage>
</organism>
<dbReference type="Gene3D" id="3.40.50.1110">
    <property type="entry name" value="SGNH hydrolase"/>
    <property type="match status" value="1"/>
</dbReference>
<dbReference type="InterPro" id="IPR036514">
    <property type="entry name" value="SGNH_hydro_sf"/>
</dbReference>
<dbReference type="GO" id="GO:0016788">
    <property type="term" value="F:hydrolase activity, acting on ester bonds"/>
    <property type="evidence" value="ECO:0007669"/>
    <property type="project" value="InterPro"/>
</dbReference>
<keyword evidence="2" id="KW-1185">Reference proteome</keyword>
<reference evidence="1 2" key="1">
    <citation type="submission" date="2014-04" db="EMBL/GenBank/DDBJ databases">
        <authorList>
            <consortium name="DOE Joint Genome Institute"/>
            <person name="Kuo A."/>
            <person name="Kohler A."/>
            <person name="Jargeat P."/>
            <person name="Nagy L.G."/>
            <person name="Floudas D."/>
            <person name="Copeland A."/>
            <person name="Barry K.W."/>
            <person name="Cichocki N."/>
            <person name="Veneault-Fourrey C."/>
            <person name="LaButti K."/>
            <person name="Lindquist E.A."/>
            <person name="Lipzen A."/>
            <person name="Lundell T."/>
            <person name="Morin E."/>
            <person name="Murat C."/>
            <person name="Sun H."/>
            <person name="Tunlid A."/>
            <person name="Henrissat B."/>
            <person name="Grigoriev I.V."/>
            <person name="Hibbett D.S."/>
            <person name="Martin F."/>
            <person name="Nordberg H.P."/>
            <person name="Cantor M.N."/>
            <person name="Hua S.X."/>
        </authorList>
    </citation>
    <scope>NUCLEOTIDE SEQUENCE [LARGE SCALE GENOMIC DNA]</scope>
    <source>
        <strain evidence="1 2">Ve08.2h10</strain>
    </source>
</reference>
<evidence type="ECO:0000313" key="1">
    <source>
        <dbReference type="EMBL" id="KIK78446.1"/>
    </source>
</evidence>
<protein>
    <submittedName>
        <fullName evidence="1">Unplaced genomic scaffold scaffold_1764, whole genome shotgun sequence</fullName>
    </submittedName>
</protein>
<name>A0A0D0D4E0_9AGAM</name>
<dbReference type="Pfam" id="PF00657">
    <property type="entry name" value="Lipase_GDSL"/>
    <property type="match status" value="1"/>
</dbReference>
<dbReference type="AlphaFoldDB" id="A0A0D0D4E0"/>
<reference evidence="2" key="2">
    <citation type="submission" date="2015-01" db="EMBL/GenBank/DDBJ databases">
        <title>Evolutionary Origins and Diversification of the Mycorrhizal Mutualists.</title>
        <authorList>
            <consortium name="DOE Joint Genome Institute"/>
            <consortium name="Mycorrhizal Genomics Consortium"/>
            <person name="Kohler A."/>
            <person name="Kuo A."/>
            <person name="Nagy L.G."/>
            <person name="Floudas D."/>
            <person name="Copeland A."/>
            <person name="Barry K.W."/>
            <person name="Cichocki N."/>
            <person name="Veneault-Fourrey C."/>
            <person name="LaButti K."/>
            <person name="Lindquist E.A."/>
            <person name="Lipzen A."/>
            <person name="Lundell T."/>
            <person name="Morin E."/>
            <person name="Murat C."/>
            <person name="Riley R."/>
            <person name="Ohm R."/>
            <person name="Sun H."/>
            <person name="Tunlid A."/>
            <person name="Henrissat B."/>
            <person name="Grigoriev I.V."/>
            <person name="Hibbett D.S."/>
            <person name="Martin F."/>
        </authorList>
    </citation>
    <scope>NUCLEOTIDE SEQUENCE [LARGE SCALE GENOMIC DNA]</scope>
    <source>
        <strain evidence="2">Ve08.2h10</strain>
    </source>
</reference>
<accession>A0A0D0D4E0</accession>